<evidence type="ECO:0000256" key="1">
    <source>
        <dbReference type="ARBA" id="ARBA00004613"/>
    </source>
</evidence>
<dbReference type="Pfam" id="PF00149">
    <property type="entry name" value="Metallophos"/>
    <property type="match status" value="1"/>
</dbReference>
<evidence type="ECO:0000256" key="6">
    <source>
        <dbReference type="ARBA" id="ARBA00022656"/>
    </source>
</evidence>
<dbReference type="PRINTS" id="PR01607">
    <property type="entry name" value="APYRASEFAMLY"/>
</dbReference>
<evidence type="ECO:0000256" key="12">
    <source>
        <dbReference type="RuleBase" id="RU362119"/>
    </source>
</evidence>
<feature type="chain" id="PRO_5044964092" description="apyrase" evidence="12">
    <location>
        <begin position="21"/>
        <end position="538"/>
    </location>
</feature>
<keyword evidence="4" id="KW-1201">Platelet aggregation inhibiting toxin</keyword>
<dbReference type="InterPro" id="IPR008334">
    <property type="entry name" value="5'-Nucleotdase_C"/>
</dbReference>
<protein>
    <recommendedName>
        <fullName evidence="3">apyrase</fullName>
        <ecNumber evidence="3">3.6.1.5</ecNumber>
    </recommendedName>
</protein>
<evidence type="ECO:0000256" key="10">
    <source>
        <dbReference type="ARBA" id="ARBA00022801"/>
    </source>
</evidence>
<dbReference type="CDD" id="cd07409">
    <property type="entry name" value="MPP_CD73_N"/>
    <property type="match status" value="1"/>
</dbReference>
<organism evidence="15 16">
    <name type="scientific">Aedes albopictus</name>
    <name type="common">Asian tiger mosquito</name>
    <name type="synonym">Stegomyia albopicta</name>
    <dbReference type="NCBI Taxonomy" id="7160"/>
    <lineage>
        <taxon>Eukaryota</taxon>
        <taxon>Metazoa</taxon>
        <taxon>Ecdysozoa</taxon>
        <taxon>Arthropoda</taxon>
        <taxon>Hexapoda</taxon>
        <taxon>Insecta</taxon>
        <taxon>Pterygota</taxon>
        <taxon>Neoptera</taxon>
        <taxon>Endopterygota</taxon>
        <taxon>Diptera</taxon>
        <taxon>Nematocera</taxon>
        <taxon>Culicoidea</taxon>
        <taxon>Culicidae</taxon>
        <taxon>Culicinae</taxon>
        <taxon>Aedini</taxon>
        <taxon>Aedes</taxon>
        <taxon>Stegomyia</taxon>
    </lineage>
</organism>
<dbReference type="InterPro" id="IPR006146">
    <property type="entry name" value="5'-Nucleotdase_CS"/>
</dbReference>
<feature type="signal peptide" evidence="12">
    <location>
        <begin position="1"/>
        <end position="20"/>
    </location>
</feature>
<dbReference type="Gene3D" id="3.60.21.10">
    <property type="match status" value="1"/>
</dbReference>
<accession>A0ABM1Z7C8</accession>
<comment type="subcellular location">
    <subcellularLocation>
        <location evidence="1">Secreted</location>
    </subcellularLocation>
</comment>
<evidence type="ECO:0000313" key="15">
    <source>
        <dbReference type="EnsemblMetazoa" id="AALFPA23_015755.P22954"/>
    </source>
</evidence>
<dbReference type="RefSeq" id="XP_019547205.3">
    <property type="nucleotide sequence ID" value="XM_019691660.3"/>
</dbReference>
<evidence type="ECO:0000256" key="2">
    <source>
        <dbReference type="ARBA" id="ARBA00006654"/>
    </source>
</evidence>
<proteinExistence type="inferred from homology"/>
<dbReference type="PANTHER" id="PTHR11575:SF32">
    <property type="entry name" value="APYRASE-LIKE PROTEIN"/>
    <property type="match status" value="1"/>
</dbReference>
<evidence type="ECO:0000256" key="11">
    <source>
        <dbReference type="ARBA" id="ARBA00023240"/>
    </source>
</evidence>
<reference evidence="15" key="2">
    <citation type="submission" date="2025-05" db="UniProtKB">
        <authorList>
            <consortium name="EnsemblMetazoa"/>
        </authorList>
    </citation>
    <scope>IDENTIFICATION</scope>
    <source>
        <strain evidence="15">Foshan</strain>
    </source>
</reference>
<dbReference type="InterPro" id="IPR029052">
    <property type="entry name" value="Metallo-depent_PP-like"/>
</dbReference>
<dbReference type="SUPFAM" id="SSF55816">
    <property type="entry name" value="5'-nucleotidase (syn. UDP-sugar hydrolase), C-terminal domain"/>
    <property type="match status" value="1"/>
</dbReference>
<dbReference type="Pfam" id="PF02872">
    <property type="entry name" value="5_nucleotid_C"/>
    <property type="match status" value="1"/>
</dbReference>
<evidence type="ECO:0000256" key="3">
    <source>
        <dbReference type="ARBA" id="ARBA00012148"/>
    </source>
</evidence>
<keyword evidence="11" id="KW-1199">Hemostasis impairing toxin</keyword>
<keyword evidence="9 12" id="KW-0547">Nucleotide-binding</keyword>
<keyword evidence="8 12" id="KW-0732">Signal</keyword>
<keyword evidence="7" id="KW-0479">Metal-binding</keyword>
<evidence type="ECO:0000313" key="16">
    <source>
        <dbReference type="Proteomes" id="UP000069940"/>
    </source>
</evidence>
<evidence type="ECO:0000259" key="14">
    <source>
        <dbReference type="Pfam" id="PF02872"/>
    </source>
</evidence>
<feature type="domain" description="Calcineurin-like phosphoesterase" evidence="13">
    <location>
        <begin position="30"/>
        <end position="244"/>
    </location>
</feature>
<evidence type="ECO:0000256" key="4">
    <source>
        <dbReference type="ARBA" id="ARBA00022442"/>
    </source>
</evidence>
<evidence type="ECO:0000256" key="9">
    <source>
        <dbReference type="ARBA" id="ARBA00022741"/>
    </source>
</evidence>
<dbReference type="InterPro" id="IPR004843">
    <property type="entry name" value="Calcineurin-like_PHP"/>
</dbReference>
<keyword evidence="16" id="KW-1185">Reference proteome</keyword>
<dbReference type="PROSITE" id="PS00785">
    <property type="entry name" value="5_NUCLEOTIDASE_1"/>
    <property type="match status" value="1"/>
</dbReference>
<reference evidence="16" key="1">
    <citation type="journal article" date="2015" name="Proc. Natl. Acad. Sci. U.S.A.">
        <title>Genome sequence of the Asian Tiger mosquito, Aedes albopictus, reveals insights into its biology, genetics, and evolution.</title>
        <authorList>
            <person name="Chen X.G."/>
            <person name="Jiang X."/>
            <person name="Gu J."/>
            <person name="Xu M."/>
            <person name="Wu Y."/>
            <person name="Deng Y."/>
            <person name="Zhang C."/>
            <person name="Bonizzoni M."/>
            <person name="Dermauw W."/>
            <person name="Vontas J."/>
            <person name="Armbruster P."/>
            <person name="Huang X."/>
            <person name="Yang Y."/>
            <person name="Zhang H."/>
            <person name="He W."/>
            <person name="Peng H."/>
            <person name="Liu Y."/>
            <person name="Wu K."/>
            <person name="Chen J."/>
            <person name="Lirakis M."/>
            <person name="Topalis P."/>
            <person name="Van Leeuwen T."/>
            <person name="Hall A.B."/>
            <person name="Jiang X."/>
            <person name="Thorpe C."/>
            <person name="Mueller R.L."/>
            <person name="Sun C."/>
            <person name="Waterhouse R.M."/>
            <person name="Yan G."/>
            <person name="Tu Z.J."/>
            <person name="Fang X."/>
            <person name="James A.A."/>
        </authorList>
    </citation>
    <scope>NUCLEOTIDE SEQUENCE [LARGE SCALE GENOMIC DNA]</scope>
    <source>
        <strain evidence="16">Foshan</strain>
    </source>
</reference>
<sequence>MAGASFVPYVVSLLLSFSAATIRRDLFPLSIIHINDFHARFEETNYVGTVCNRDAGHICIGGYARTVAAVKHLLRTRKNPLYLNAGDNFQGTLWYNMYRWNVTSALLNMLPADAMTLGNHEFDDGVAGIVPFLEAINSPVVLCNVDAIEEPEFVKYEKSIVIERSGRRIGIIGVIQQKTSAISNAGKLRFLDEVSSVRAEAQVLKERGIDIIVVLSHCGVEVDKVIAVDGGDNIDIIVGGHSHSFLYSGENPGIPGTVQGSYPTVVVQAGGHRVLIVQAAAYTKLVGDIVLYFDEQGIIQRWEGNPYYLGPNVVPDPEVNEALLPWKLAVDQLGSRIVGTTLTDLPRLGCNYSECALGNLISDAYVDSCIYMAETGHWTYASIGLANSKGIRVGLAKGDLSYKSLIEVIPYENTIDIIELRGVHLLQVLEYSLSSSNIQISGLRVVYNITEPPGNRVKSVQVRCQDCSLLRYYPLHTFKYYRVAVNSHMATGGGGFTMFEEFGRNKVVGEVDINALVRFVQKRSPLRYELEGRIIVLN</sequence>
<dbReference type="Gene3D" id="3.90.780.10">
    <property type="entry name" value="5'-Nucleotidase, C-terminal domain"/>
    <property type="match status" value="1"/>
</dbReference>
<keyword evidence="5" id="KW-0964">Secreted</keyword>
<keyword evidence="6" id="KW-0800">Toxin</keyword>
<dbReference type="EnsemblMetazoa" id="AALFPA23_015755.R22954">
    <property type="protein sequence ID" value="AALFPA23_015755.P22954"/>
    <property type="gene ID" value="AALFPA23_015755"/>
</dbReference>
<feature type="domain" description="5'-Nucleotidase C-terminal" evidence="14">
    <location>
        <begin position="338"/>
        <end position="501"/>
    </location>
</feature>
<evidence type="ECO:0000256" key="8">
    <source>
        <dbReference type="ARBA" id="ARBA00022729"/>
    </source>
</evidence>
<dbReference type="SUPFAM" id="SSF56300">
    <property type="entry name" value="Metallo-dependent phosphatases"/>
    <property type="match status" value="1"/>
</dbReference>
<dbReference type="GeneID" id="109417614"/>
<evidence type="ECO:0000256" key="7">
    <source>
        <dbReference type="ARBA" id="ARBA00022723"/>
    </source>
</evidence>
<dbReference type="EC" id="3.6.1.5" evidence="3"/>
<dbReference type="InterPro" id="IPR006179">
    <property type="entry name" value="5_nucleotidase/apyrase"/>
</dbReference>
<evidence type="ECO:0000259" key="13">
    <source>
        <dbReference type="Pfam" id="PF00149"/>
    </source>
</evidence>
<evidence type="ECO:0000256" key="5">
    <source>
        <dbReference type="ARBA" id="ARBA00022525"/>
    </source>
</evidence>
<dbReference type="Proteomes" id="UP000069940">
    <property type="component" value="Unassembled WGS sequence"/>
</dbReference>
<dbReference type="PANTHER" id="PTHR11575">
    <property type="entry name" value="5'-NUCLEOTIDASE-RELATED"/>
    <property type="match status" value="1"/>
</dbReference>
<dbReference type="InterPro" id="IPR036907">
    <property type="entry name" value="5'-Nucleotdase_C_sf"/>
</dbReference>
<name>A0ABM1Z7C8_AEDAL</name>
<keyword evidence="10 12" id="KW-0378">Hydrolase</keyword>
<comment type="similarity">
    <text evidence="2 12">Belongs to the 5'-nucleotidase family.</text>
</comment>